<dbReference type="OrthoDB" id="66726at2759"/>
<dbReference type="GO" id="GO:0016567">
    <property type="term" value="P:protein ubiquitination"/>
    <property type="evidence" value="ECO:0007669"/>
    <property type="project" value="TreeGrafter"/>
</dbReference>
<feature type="compositionally biased region" description="Polar residues" evidence="1">
    <location>
        <begin position="730"/>
        <end position="739"/>
    </location>
</feature>
<feature type="transmembrane region" description="Helical" evidence="2">
    <location>
        <begin position="96"/>
        <end position="116"/>
    </location>
</feature>
<feature type="compositionally biased region" description="Polar residues" evidence="1">
    <location>
        <begin position="749"/>
        <end position="766"/>
    </location>
</feature>
<feature type="region of interest" description="Disordered" evidence="1">
    <location>
        <begin position="534"/>
        <end position="582"/>
    </location>
</feature>
<evidence type="ECO:0000313" key="3">
    <source>
        <dbReference type="EMBL" id="KAF2747801.1"/>
    </source>
</evidence>
<evidence type="ECO:0000256" key="2">
    <source>
        <dbReference type="SAM" id="Phobius"/>
    </source>
</evidence>
<dbReference type="PANTHER" id="PTHR22696:SF1">
    <property type="entry name" value="E3 UBIQUITIN-PROTEIN LIGASE RNF26"/>
    <property type="match status" value="1"/>
</dbReference>
<keyword evidence="2" id="KW-1133">Transmembrane helix</keyword>
<evidence type="ECO:0008006" key="5">
    <source>
        <dbReference type="Google" id="ProtNLM"/>
    </source>
</evidence>
<dbReference type="InterPro" id="IPR013083">
    <property type="entry name" value="Znf_RING/FYVE/PHD"/>
</dbReference>
<keyword evidence="4" id="KW-1185">Reference proteome</keyword>
<feature type="transmembrane region" description="Helical" evidence="2">
    <location>
        <begin position="351"/>
        <end position="373"/>
    </location>
</feature>
<organism evidence="3 4">
    <name type="scientific">Sporormia fimetaria CBS 119925</name>
    <dbReference type="NCBI Taxonomy" id="1340428"/>
    <lineage>
        <taxon>Eukaryota</taxon>
        <taxon>Fungi</taxon>
        <taxon>Dikarya</taxon>
        <taxon>Ascomycota</taxon>
        <taxon>Pezizomycotina</taxon>
        <taxon>Dothideomycetes</taxon>
        <taxon>Pleosporomycetidae</taxon>
        <taxon>Pleosporales</taxon>
        <taxon>Sporormiaceae</taxon>
        <taxon>Sporormia</taxon>
    </lineage>
</organism>
<proteinExistence type="predicted"/>
<dbReference type="Gene3D" id="3.30.40.10">
    <property type="entry name" value="Zinc/RING finger domain, C3HC4 (zinc finger)"/>
    <property type="match status" value="1"/>
</dbReference>
<keyword evidence="2" id="KW-0812">Transmembrane</keyword>
<feature type="region of interest" description="Disordered" evidence="1">
    <location>
        <begin position="631"/>
        <end position="652"/>
    </location>
</feature>
<dbReference type="GO" id="GO:0061630">
    <property type="term" value="F:ubiquitin protein ligase activity"/>
    <property type="evidence" value="ECO:0007669"/>
    <property type="project" value="TreeGrafter"/>
</dbReference>
<feature type="region of interest" description="Disordered" evidence="1">
    <location>
        <begin position="716"/>
        <end position="771"/>
    </location>
</feature>
<accession>A0A6A6VF48</accession>
<protein>
    <recommendedName>
        <fullName evidence="5">Ubiquitin-protein ligase-like protein</fullName>
    </recommendedName>
</protein>
<reference evidence="3" key="1">
    <citation type="journal article" date="2020" name="Stud. Mycol.">
        <title>101 Dothideomycetes genomes: a test case for predicting lifestyles and emergence of pathogens.</title>
        <authorList>
            <person name="Haridas S."/>
            <person name="Albert R."/>
            <person name="Binder M."/>
            <person name="Bloem J."/>
            <person name="Labutti K."/>
            <person name="Salamov A."/>
            <person name="Andreopoulos B."/>
            <person name="Baker S."/>
            <person name="Barry K."/>
            <person name="Bills G."/>
            <person name="Bluhm B."/>
            <person name="Cannon C."/>
            <person name="Castanera R."/>
            <person name="Culley D."/>
            <person name="Daum C."/>
            <person name="Ezra D."/>
            <person name="Gonzalez J."/>
            <person name="Henrissat B."/>
            <person name="Kuo A."/>
            <person name="Liang C."/>
            <person name="Lipzen A."/>
            <person name="Lutzoni F."/>
            <person name="Magnuson J."/>
            <person name="Mondo S."/>
            <person name="Nolan M."/>
            <person name="Ohm R."/>
            <person name="Pangilinan J."/>
            <person name="Park H.-J."/>
            <person name="Ramirez L."/>
            <person name="Alfaro M."/>
            <person name="Sun H."/>
            <person name="Tritt A."/>
            <person name="Yoshinaga Y."/>
            <person name="Zwiers L.-H."/>
            <person name="Turgeon B."/>
            <person name="Goodwin S."/>
            <person name="Spatafora J."/>
            <person name="Crous P."/>
            <person name="Grigoriev I."/>
        </authorList>
    </citation>
    <scope>NUCLEOTIDE SEQUENCE</scope>
    <source>
        <strain evidence="3">CBS 119925</strain>
    </source>
</reference>
<feature type="transmembrane region" description="Helical" evidence="2">
    <location>
        <begin position="593"/>
        <end position="613"/>
    </location>
</feature>
<evidence type="ECO:0000313" key="4">
    <source>
        <dbReference type="Proteomes" id="UP000799440"/>
    </source>
</evidence>
<feature type="transmembrane region" description="Helical" evidence="2">
    <location>
        <begin position="393"/>
        <end position="419"/>
    </location>
</feature>
<keyword evidence="2" id="KW-0472">Membrane</keyword>
<name>A0A6A6VF48_9PLEO</name>
<dbReference type="GO" id="GO:0006511">
    <property type="term" value="P:ubiquitin-dependent protein catabolic process"/>
    <property type="evidence" value="ECO:0007669"/>
    <property type="project" value="TreeGrafter"/>
</dbReference>
<gene>
    <name evidence="3" type="ORF">M011DRAFT_422795</name>
</gene>
<evidence type="ECO:0000256" key="1">
    <source>
        <dbReference type="SAM" id="MobiDB-lite"/>
    </source>
</evidence>
<dbReference type="Pfam" id="PF13920">
    <property type="entry name" value="zf-C3HC4_3"/>
    <property type="match status" value="1"/>
</dbReference>
<dbReference type="Proteomes" id="UP000799440">
    <property type="component" value="Unassembled WGS sequence"/>
</dbReference>
<dbReference type="EMBL" id="MU006571">
    <property type="protein sequence ID" value="KAF2747801.1"/>
    <property type="molecule type" value="Genomic_DNA"/>
</dbReference>
<sequence>MDYLPFSASFTNITSYLPSSADLLFAVPRLISKVTSFTGNQNSPLSLPSTPIAIEPTAADHPNANITSVFTQRLPPGSTALSQRTMLETIKNAVTLFGYTTSKWAIATFLTSILLNRTHFYASSRVPLSFRSLQIRVLLYLLPTIIFVYRIQCLLRAMRCQTSPDWSAMQYGPGWKQLDVDFAGEGGWIWRLSSALLFREPLETSCRAVGMLPVQPDAPRPSGSLALLWPLFLSLCFSQFVETLACALQGRRTVAEVGMTLFEHSVAFHEAQTTVMRGPMLDIVDLSKRQAVQTLDGQSVVLKRAALTSIANASPEVLLMALITSLSHLTSNILAIAGVRARYRLVTTTIYGIAYMATFAWSFLKFAALAANPSPEHAALAMPTVPTLCMMGFFPHIAVLVGILACGTIYLLAFLLTLISPPPGYARPTSLRQRFAVAYENLHANIHLSSVTPLTINWEEDFYTAILRVGYTVLTAASEAVFLNEGRRVNVESMTWLEKKRLQDHLTRRRKFQQSVVPVPSELCEDPFADGSGMAEATGTTGLGPDEPVNGYARERRPGQVAPPATVNGLGPSLNSGPQTRQRRGRFPLSYQFLNSILRLFIAVHARITIGILRRLRFKFRPRLLRRLAGPGPVEGQHQTARGIRSSRRTRSSGDWLLGDDLRTRASSSVDVEELARQRLQSSGYDLQGSNESEDYLTGYLYNWWTTGGKWGDVDTSGDYVPEDEEDDTTSIVSETTTADSDEWADLSDGQTTPTQSRYNRDSTPQPGEPALDLAHLSRLLDPRSMEEKEEARLLARRLRSPGIMTRSRFREEVEGDEVKVLKSSRLPIRPPKDMGLAADEEEALLEELILSRRSAASPPAEKGAGSWNTGAEGMGSEGPQCVVCQCEPRTVLVWPCGCLSLCDGCRVALAAKNYTNCVCCRTNVAAYSRLYVP</sequence>
<dbReference type="PANTHER" id="PTHR22696">
    <property type="entry name" value="E3 UBIQUITIN-PROTEIN LIGASE RNF26"/>
    <property type="match status" value="1"/>
</dbReference>
<feature type="transmembrane region" description="Helical" evidence="2">
    <location>
        <begin position="137"/>
        <end position="158"/>
    </location>
</feature>
<dbReference type="AlphaFoldDB" id="A0A6A6VF48"/>